<proteinExistence type="predicted"/>
<name>A0A4R2D0D1_SHIGR</name>
<feature type="signal peptide" evidence="1">
    <location>
        <begin position="1"/>
        <end position="16"/>
    </location>
</feature>
<comment type="caution">
    <text evidence="2">The sequence shown here is derived from an EMBL/GenBank/DDBJ whole genome shotgun (WGS) entry which is preliminary data.</text>
</comment>
<reference evidence="2 3" key="1">
    <citation type="submission" date="2019-03" db="EMBL/GenBank/DDBJ databases">
        <title>Genomic Encyclopedia of Type Strains, Phase IV (KMG-IV): sequencing the most valuable type-strain genomes for metagenomic binning, comparative biology and taxonomic classification.</title>
        <authorList>
            <person name="Goeker M."/>
        </authorList>
    </citation>
    <scope>NUCLEOTIDE SEQUENCE [LARGE SCALE GENOMIC DNA]</scope>
    <source>
        <strain evidence="2 3">DSM 18401</strain>
    </source>
</reference>
<dbReference type="Proteomes" id="UP000295351">
    <property type="component" value="Unassembled WGS sequence"/>
</dbReference>
<evidence type="ECO:0000313" key="2">
    <source>
        <dbReference type="EMBL" id="TCN47577.1"/>
    </source>
</evidence>
<dbReference type="RefSeq" id="WP_064329468.1">
    <property type="nucleotide sequence ID" value="NZ_BAABEI010000012.1"/>
</dbReference>
<dbReference type="EMBL" id="SLVX01000002">
    <property type="protein sequence ID" value="TCN47577.1"/>
    <property type="molecule type" value="Genomic_DNA"/>
</dbReference>
<organism evidence="2 3">
    <name type="scientific">Shinella granuli</name>
    <dbReference type="NCBI Taxonomy" id="323621"/>
    <lineage>
        <taxon>Bacteria</taxon>
        <taxon>Pseudomonadati</taxon>
        <taxon>Pseudomonadota</taxon>
        <taxon>Alphaproteobacteria</taxon>
        <taxon>Hyphomicrobiales</taxon>
        <taxon>Rhizobiaceae</taxon>
        <taxon>Shinella</taxon>
    </lineage>
</organism>
<protein>
    <submittedName>
        <fullName evidence="2">Invasion protein IalB</fullName>
    </submittedName>
</protein>
<sequence>MRALAVLLLLPSVAFAETCGAWSAGISEEEEGPVMVASVCVGAGARESNLLLKCGPEGRLSLRFLAAAALDFPPGDGGDFSSPLRLSIDGEAFDRPAHHEAMDGAMVSEFPITGPLAERLKAGRALTIAYPATAFEPLAFPLTGSKAAISTLAAACAGS</sequence>
<keyword evidence="1" id="KW-0732">Signal</keyword>
<evidence type="ECO:0000313" key="3">
    <source>
        <dbReference type="Proteomes" id="UP000295351"/>
    </source>
</evidence>
<feature type="chain" id="PRO_5020850150" evidence="1">
    <location>
        <begin position="17"/>
        <end position="159"/>
    </location>
</feature>
<gene>
    <name evidence="2" type="ORF">EV665_10296</name>
</gene>
<evidence type="ECO:0000256" key="1">
    <source>
        <dbReference type="SAM" id="SignalP"/>
    </source>
</evidence>
<dbReference type="AlphaFoldDB" id="A0A4R2D0D1"/>
<accession>A0A4R2D0D1</accession>
<keyword evidence="3" id="KW-1185">Reference proteome</keyword>